<feature type="domain" description="RNA polymerase sigma-70 region 2" evidence="6">
    <location>
        <begin position="37"/>
        <end position="105"/>
    </location>
</feature>
<dbReference type="GO" id="GO:0016987">
    <property type="term" value="F:sigma factor activity"/>
    <property type="evidence" value="ECO:0007669"/>
    <property type="project" value="UniProtKB-KW"/>
</dbReference>
<evidence type="ECO:0000256" key="3">
    <source>
        <dbReference type="ARBA" id="ARBA00023082"/>
    </source>
</evidence>
<evidence type="ECO:0000259" key="7">
    <source>
        <dbReference type="Pfam" id="PF08281"/>
    </source>
</evidence>
<dbReference type="GO" id="GO:0006352">
    <property type="term" value="P:DNA-templated transcription initiation"/>
    <property type="evidence" value="ECO:0007669"/>
    <property type="project" value="InterPro"/>
</dbReference>
<dbReference type="NCBIfam" id="TIGR02937">
    <property type="entry name" value="sigma70-ECF"/>
    <property type="match status" value="1"/>
</dbReference>
<keyword evidence="9" id="KW-1185">Reference proteome</keyword>
<gene>
    <name evidence="8" type="ordered locus">MLP_27750</name>
</gene>
<dbReference type="Pfam" id="PF08281">
    <property type="entry name" value="Sigma70_r4_2"/>
    <property type="match status" value="1"/>
</dbReference>
<dbReference type="InterPro" id="IPR013249">
    <property type="entry name" value="RNA_pol_sigma70_r4_t2"/>
</dbReference>
<dbReference type="SUPFAM" id="SSF88659">
    <property type="entry name" value="Sigma3 and sigma4 domains of RNA polymerase sigma factors"/>
    <property type="match status" value="1"/>
</dbReference>
<evidence type="ECO:0000256" key="1">
    <source>
        <dbReference type="ARBA" id="ARBA00010641"/>
    </source>
</evidence>
<organism evidence="8 9">
    <name type="scientific">Microlunatus phosphovorus (strain ATCC 700054 / DSM 10555 / JCM 9379 / NBRC 101784 / NCIMB 13414 / VKM Ac-1990 / NM-1)</name>
    <dbReference type="NCBI Taxonomy" id="1032480"/>
    <lineage>
        <taxon>Bacteria</taxon>
        <taxon>Bacillati</taxon>
        <taxon>Actinomycetota</taxon>
        <taxon>Actinomycetes</taxon>
        <taxon>Propionibacteriales</taxon>
        <taxon>Propionibacteriaceae</taxon>
        <taxon>Microlunatus</taxon>
    </lineage>
</organism>
<dbReference type="HOGENOM" id="CLU_1110435_0_0_11"/>
<keyword evidence="3" id="KW-0731">Sigma factor</keyword>
<dbReference type="Proteomes" id="UP000007947">
    <property type="component" value="Chromosome"/>
</dbReference>
<dbReference type="Gene3D" id="1.10.10.10">
    <property type="entry name" value="Winged helix-like DNA-binding domain superfamily/Winged helix DNA-binding domain"/>
    <property type="match status" value="1"/>
</dbReference>
<comment type="similarity">
    <text evidence="1">Belongs to the sigma-70 factor family. ECF subfamily.</text>
</comment>
<accession>F5XIC0</accession>
<dbReference type="InterPro" id="IPR013324">
    <property type="entry name" value="RNA_pol_sigma_r3/r4-like"/>
</dbReference>
<reference evidence="8 9" key="1">
    <citation type="submission" date="2011-05" db="EMBL/GenBank/DDBJ databases">
        <title>Whole genome sequence of Microlunatus phosphovorus NM-1.</title>
        <authorList>
            <person name="Hosoyama A."/>
            <person name="Sasaki K."/>
            <person name="Harada T."/>
            <person name="Igarashi R."/>
            <person name="Kawakoshi A."/>
            <person name="Sasagawa M."/>
            <person name="Fukada J."/>
            <person name="Nakamura S."/>
            <person name="Katano Y."/>
            <person name="Hanada S."/>
            <person name="Kamagata Y."/>
            <person name="Nakamura N."/>
            <person name="Yamazaki S."/>
            <person name="Fujita N."/>
        </authorList>
    </citation>
    <scope>NUCLEOTIDE SEQUENCE [LARGE SCALE GENOMIC DNA]</scope>
    <source>
        <strain evidence="9">ATCC 700054 / DSM 10555 / JCM 9379 / NBRC 101784 / NCIMB 13414 / VKM Ac-1990 / NM-1</strain>
    </source>
</reference>
<dbReference type="InterPro" id="IPR036388">
    <property type="entry name" value="WH-like_DNA-bd_sf"/>
</dbReference>
<dbReference type="InterPro" id="IPR014284">
    <property type="entry name" value="RNA_pol_sigma-70_dom"/>
</dbReference>
<dbReference type="AlphaFoldDB" id="F5XIC0"/>
<dbReference type="SUPFAM" id="SSF88946">
    <property type="entry name" value="Sigma2 domain of RNA polymerase sigma factors"/>
    <property type="match status" value="1"/>
</dbReference>
<dbReference type="GO" id="GO:0003677">
    <property type="term" value="F:DNA binding"/>
    <property type="evidence" value="ECO:0007669"/>
    <property type="project" value="InterPro"/>
</dbReference>
<evidence type="ECO:0000313" key="8">
    <source>
        <dbReference type="EMBL" id="BAK35789.1"/>
    </source>
</evidence>
<dbReference type="PANTHER" id="PTHR43133">
    <property type="entry name" value="RNA POLYMERASE ECF-TYPE SIGMA FACTO"/>
    <property type="match status" value="1"/>
</dbReference>
<dbReference type="Pfam" id="PF04542">
    <property type="entry name" value="Sigma70_r2"/>
    <property type="match status" value="1"/>
</dbReference>
<protein>
    <submittedName>
        <fullName evidence="8">Putative RNA polymerase ECF subfamily sigma factor</fullName>
    </submittedName>
</protein>
<evidence type="ECO:0000259" key="6">
    <source>
        <dbReference type="Pfam" id="PF04542"/>
    </source>
</evidence>
<dbReference type="InterPro" id="IPR039425">
    <property type="entry name" value="RNA_pol_sigma-70-like"/>
</dbReference>
<keyword evidence="2" id="KW-0805">Transcription regulation</keyword>
<dbReference type="EMBL" id="AP012204">
    <property type="protein sequence ID" value="BAK35789.1"/>
    <property type="molecule type" value="Genomic_DNA"/>
</dbReference>
<dbReference type="PANTHER" id="PTHR43133:SF25">
    <property type="entry name" value="RNA POLYMERASE SIGMA FACTOR RFAY-RELATED"/>
    <property type="match status" value="1"/>
</dbReference>
<dbReference type="InterPro" id="IPR007627">
    <property type="entry name" value="RNA_pol_sigma70_r2"/>
</dbReference>
<dbReference type="STRING" id="1032480.MLP_27750"/>
<dbReference type="Gene3D" id="1.10.1740.10">
    <property type="match status" value="1"/>
</dbReference>
<evidence type="ECO:0000256" key="4">
    <source>
        <dbReference type="ARBA" id="ARBA00023163"/>
    </source>
</evidence>
<feature type="region of interest" description="Disordered" evidence="5">
    <location>
        <begin position="209"/>
        <end position="250"/>
    </location>
</feature>
<feature type="domain" description="RNA polymerase sigma factor 70 region 4 type 2" evidence="7">
    <location>
        <begin position="138"/>
        <end position="187"/>
    </location>
</feature>
<evidence type="ECO:0000256" key="2">
    <source>
        <dbReference type="ARBA" id="ARBA00023015"/>
    </source>
</evidence>
<keyword evidence="4" id="KW-0804">Transcription</keyword>
<proteinExistence type="inferred from homology"/>
<feature type="compositionally biased region" description="Basic and acidic residues" evidence="5">
    <location>
        <begin position="215"/>
        <end position="233"/>
    </location>
</feature>
<name>F5XIC0_MICPN</name>
<dbReference type="InterPro" id="IPR013325">
    <property type="entry name" value="RNA_pol_sigma_r2"/>
</dbReference>
<evidence type="ECO:0000313" key="9">
    <source>
        <dbReference type="Proteomes" id="UP000007947"/>
    </source>
</evidence>
<sequence length="250" mass="27666">MLPPKRRMFVMTESARSASQPRDVSRIATEPEEFERFYREHLDLVRAYLARRVDDPFDVADLTADIFLRAIAGSQTYRRDLGPPRAWLIGIARNTLGDHRRSRARGAAAVQRLGARRMLDADATERIVERVAAESEARALLAAIAELPASLQSVVELIAVDDLSPAEAARVLGISPGAARVRYHRARGARNTRGHHLSAGGQAVCPQSVHGRLRSRTDARRRAEHVRGHDPGGGRRQRRHIRHVGIGGAD</sequence>
<evidence type="ECO:0000256" key="5">
    <source>
        <dbReference type="SAM" id="MobiDB-lite"/>
    </source>
</evidence>
<dbReference type="KEGG" id="mph:MLP_27750"/>
<dbReference type="eggNOG" id="COG1595">
    <property type="taxonomic scope" value="Bacteria"/>
</dbReference>